<reference evidence="3" key="1">
    <citation type="submission" date="2021-11" db="EMBL/GenBank/DDBJ databases">
        <title>Description of novel Chryseobacterium species.</title>
        <authorList>
            <person name="Saticioglu I.B."/>
            <person name="Ay H."/>
            <person name="Altun S."/>
            <person name="Duman M."/>
        </authorList>
    </citation>
    <scope>NUCLEOTIDE SEQUENCE</scope>
    <source>
        <strain evidence="3">C-39</strain>
    </source>
</reference>
<keyword evidence="4" id="KW-1185">Reference proteome</keyword>
<organism evidence="3 5">
    <name type="scientific">Chryseobacterium muglaense</name>
    <dbReference type="NCBI Taxonomy" id="2893752"/>
    <lineage>
        <taxon>Bacteria</taxon>
        <taxon>Pseudomonadati</taxon>
        <taxon>Bacteroidota</taxon>
        <taxon>Flavobacteriia</taxon>
        <taxon>Flavobacteriales</taxon>
        <taxon>Weeksellaceae</taxon>
        <taxon>Chryseobacterium group</taxon>
        <taxon>Chryseobacterium</taxon>
    </lineage>
</organism>
<gene>
    <name evidence="3" type="primary">gwsS</name>
    <name evidence="2" type="ORF">IEW27_13285</name>
    <name evidence="3" type="ORF">LNP80_11990</name>
</gene>
<dbReference type="InterPro" id="IPR013785">
    <property type="entry name" value="Aldolase_TIM"/>
</dbReference>
<dbReference type="Pfam" id="PF13186">
    <property type="entry name" value="SPASM"/>
    <property type="match status" value="1"/>
</dbReference>
<evidence type="ECO:0000313" key="3">
    <source>
        <dbReference type="EMBL" id="MCC9034965.1"/>
    </source>
</evidence>
<evidence type="ECO:0000313" key="4">
    <source>
        <dbReference type="Proteomes" id="UP000603715"/>
    </source>
</evidence>
<dbReference type="AlphaFoldDB" id="A0A9Q3UWJ2"/>
<reference evidence="2" key="3">
    <citation type="submission" date="2024-05" db="EMBL/GenBank/DDBJ databases">
        <title>Description of novel Chryseobacterium sp. strain C-2.</title>
        <authorList>
            <person name="Saticioglu I.B."/>
        </authorList>
    </citation>
    <scope>NUCLEOTIDE SEQUENCE</scope>
    <source>
        <strain evidence="2">C-2</strain>
    </source>
</reference>
<dbReference type="InterPro" id="IPR058240">
    <property type="entry name" value="rSAM_sf"/>
</dbReference>
<dbReference type="EMBL" id="JACXXP010000016">
    <property type="protein sequence ID" value="MBD3905557.1"/>
    <property type="molecule type" value="Genomic_DNA"/>
</dbReference>
<sequence length="353" mass="40701">MKITEGVKNAIIFDTNSGFLSFIPKGLFSLLHNEKQNYSFLKKQLDGDDVSTLDEYIDFIISNKLGFTLNTKKELLSFQNEPNFKSNPTNIEYLILDLQSKKDLDDNIIEQIQYLRIKYLQIRILDQVKTSDVLGILSKINLLNDSELHEISFITKFDENVIDFVKYTANLSNKFLNIILHSADNISSSCFGSIQLDIIINKIIIPSSCGCISMKNFILNNNFHLESLHHNSCLHKKIGIDINGNIKNCPSMPQSFGNIKDTTLEKALNHKDFKKYWNLTKDKVEVCKDCEFRYICTDCRAYTERTHENEEGLDISKPLKCGYDPYTGEWEEWSTNPLKQKAINYYGLLDLKN</sequence>
<dbReference type="Proteomes" id="UP000603715">
    <property type="component" value="Unassembled WGS sequence"/>
</dbReference>
<protein>
    <submittedName>
        <fullName evidence="3">Grasp-with-spasm system SPASM domain peptide maturase</fullName>
    </submittedName>
</protein>
<accession>A0A9Q3UWJ2</accession>
<name>A0A9Q3UWJ2_9FLAO</name>
<comment type="caution">
    <text evidence="3">The sequence shown here is derived from an EMBL/GenBank/DDBJ whole genome shotgun (WGS) entry which is preliminary data.</text>
</comment>
<evidence type="ECO:0000313" key="2">
    <source>
        <dbReference type="EMBL" id="MBD3905557.1"/>
    </source>
</evidence>
<dbReference type="NCBIfam" id="TIGR04193">
    <property type="entry name" value="SPASM_w_grasp"/>
    <property type="match status" value="1"/>
</dbReference>
<dbReference type="Gene3D" id="3.20.20.70">
    <property type="entry name" value="Aldolase class I"/>
    <property type="match status" value="1"/>
</dbReference>
<evidence type="ECO:0000313" key="5">
    <source>
        <dbReference type="Proteomes" id="UP001107960"/>
    </source>
</evidence>
<evidence type="ECO:0000259" key="1">
    <source>
        <dbReference type="Pfam" id="PF13186"/>
    </source>
</evidence>
<dbReference type="InterPro" id="IPR023885">
    <property type="entry name" value="4Fe4S-binding_SPASM_dom"/>
</dbReference>
<dbReference type="InterPro" id="IPR026497">
    <property type="entry name" value="GRASP-with-SPASM"/>
</dbReference>
<reference evidence="4" key="2">
    <citation type="submission" date="2023-07" db="EMBL/GenBank/DDBJ databases">
        <title>Description of novel Chryseobacterium sp. strain C-2.</title>
        <authorList>
            <person name="Saticioglu I.B."/>
        </authorList>
    </citation>
    <scope>NUCLEOTIDE SEQUENCE [LARGE SCALE GENOMIC DNA]</scope>
    <source>
        <strain evidence="4">C-2</strain>
    </source>
</reference>
<feature type="domain" description="4Fe4S-binding SPASM" evidence="1">
    <location>
        <begin position="236"/>
        <end position="291"/>
    </location>
</feature>
<proteinExistence type="predicted"/>
<dbReference type="NCBIfam" id="TIGR04085">
    <property type="entry name" value="rSAM_more_4Fe4S"/>
    <property type="match status" value="1"/>
</dbReference>
<dbReference type="EMBL" id="JAJJML010000001">
    <property type="protein sequence ID" value="MCC9034965.1"/>
    <property type="molecule type" value="Genomic_DNA"/>
</dbReference>
<dbReference type="SUPFAM" id="SSF102114">
    <property type="entry name" value="Radical SAM enzymes"/>
    <property type="match status" value="1"/>
</dbReference>
<dbReference type="Proteomes" id="UP001107960">
    <property type="component" value="Unassembled WGS sequence"/>
</dbReference>